<evidence type="ECO:0000313" key="2">
    <source>
        <dbReference type="Proteomes" id="UP000482155"/>
    </source>
</evidence>
<dbReference type="AlphaFoldDB" id="A0A6B3ST92"/>
<accession>A0A6B3ST92</accession>
<dbReference type="Gene3D" id="1.10.10.10">
    <property type="entry name" value="Winged helix-like DNA-binding domain superfamily/Winged helix DNA-binding domain"/>
    <property type="match status" value="1"/>
</dbReference>
<dbReference type="Pfam" id="PF02082">
    <property type="entry name" value="Rrf2"/>
    <property type="match status" value="1"/>
</dbReference>
<proteinExistence type="predicted"/>
<dbReference type="RefSeq" id="WP_163967820.1">
    <property type="nucleotide sequence ID" value="NZ_JAAIVB010000077.1"/>
</dbReference>
<evidence type="ECO:0000313" key="1">
    <source>
        <dbReference type="EMBL" id="NEX63884.1"/>
    </source>
</evidence>
<comment type="caution">
    <text evidence="1">The sequence shown here is derived from an EMBL/GenBank/DDBJ whole genome shotgun (WGS) entry which is preliminary data.</text>
</comment>
<organism evidence="1 2">
    <name type="scientific">Noviherbaspirillum galbum</name>
    <dbReference type="NCBI Taxonomy" id="2709383"/>
    <lineage>
        <taxon>Bacteria</taxon>
        <taxon>Pseudomonadati</taxon>
        <taxon>Pseudomonadota</taxon>
        <taxon>Betaproteobacteria</taxon>
        <taxon>Burkholderiales</taxon>
        <taxon>Oxalobacteraceae</taxon>
        <taxon>Noviherbaspirillum</taxon>
    </lineage>
</organism>
<dbReference type="InterPro" id="IPR000944">
    <property type="entry name" value="Tscrpt_reg_Rrf2"/>
</dbReference>
<gene>
    <name evidence="1" type="ORF">G3574_22620</name>
</gene>
<sequence>MGTVDGFIFGNGALHERFFATTDILAKLVSSAPRAVSMAQLESESDRPAKEIARLCASLTRAGLLRQEGADRWVLCGDASDVTLEDVLRCVLNDQQSRGRSAKQASDRVATDVDLLVMQAMIAINQSIFKHLRQFSLDRLKISAAGMFPATRRSRHHGRDDGFGITLSNNDVPATLPA</sequence>
<reference evidence="1 2" key="1">
    <citation type="submission" date="2020-02" db="EMBL/GenBank/DDBJ databases">
        <authorList>
            <person name="Kim M.K."/>
        </authorList>
    </citation>
    <scope>NUCLEOTIDE SEQUENCE [LARGE SCALE GENOMIC DNA]</scope>
    <source>
        <strain evidence="1 2">17J57-3</strain>
    </source>
</reference>
<dbReference type="InterPro" id="IPR036388">
    <property type="entry name" value="WH-like_DNA-bd_sf"/>
</dbReference>
<dbReference type="EMBL" id="JAAIVB010000077">
    <property type="protein sequence ID" value="NEX63884.1"/>
    <property type="molecule type" value="Genomic_DNA"/>
</dbReference>
<protein>
    <submittedName>
        <fullName evidence="1">Rrf2 family transcriptional regulator</fullName>
    </submittedName>
</protein>
<name>A0A6B3ST92_9BURK</name>
<dbReference type="Proteomes" id="UP000482155">
    <property type="component" value="Unassembled WGS sequence"/>
</dbReference>
<keyword evidence="2" id="KW-1185">Reference proteome</keyword>